<evidence type="ECO:0000313" key="1">
    <source>
        <dbReference type="EMBL" id="CEO88878.1"/>
    </source>
</evidence>
<dbReference type="EMBL" id="CDRZ01000212">
    <property type="protein sequence ID" value="CEO88878.1"/>
    <property type="molecule type" value="Genomic_DNA"/>
</dbReference>
<keyword evidence="2" id="KW-1185">Reference proteome</keyword>
<organism evidence="1 2">
    <name type="scientific">Syntrophaceticus schinkii</name>
    <dbReference type="NCBI Taxonomy" id="499207"/>
    <lineage>
        <taxon>Bacteria</taxon>
        <taxon>Bacillati</taxon>
        <taxon>Bacillota</taxon>
        <taxon>Clostridia</taxon>
        <taxon>Thermoanaerobacterales</taxon>
        <taxon>Thermoanaerobacterales Family III. Incertae Sedis</taxon>
        <taxon>Syntrophaceticus</taxon>
    </lineage>
</organism>
<gene>
    <name evidence="1" type="ORF">SSCH_290023</name>
</gene>
<dbReference type="AlphaFoldDB" id="A0A0B7ML09"/>
<evidence type="ECO:0000313" key="2">
    <source>
        <dbReference type="Proteomes" id="UP000046155"/>
    </source>
</evidence>
<protein>
    <submittedName>
        <fullName evidence="1">Uncharacterized protein</fullName>
    </submittedName>
</protein>
<proteinExistence type="predicted"/>
<sequence>MGSRMKALYWALMAACLVISYNDVTETKVTYSRLTPCTIYTSAGISLDGHSDRLRQGMIT</sequence>
<name>A0A0B7ML09_9FIRM</name>
<reference evidence="2" key="1">
    <citation type="submission" date="2015-01" db="EMBL/GenBank/DDBJ databases">
        <authorList>
            <person name="Manzoor Shahid"/>
            <person name="Zubair Saima"/>
        </authorList>
    </citation>
    <scope>NUCLEOTIDE SEQUENCE [LARGE SCALE GENOMIC DNA]</scope>
    <source>
        <strain evidence="2">Sp3</strain>
    </source>
</reference>
<dbReference type="Proteomes" id="UP000046155">
    <property type="component" value="Unassembled WGS sequence"/>
</dbReference>
<accession>A0A0B7ML09</accession>